<evidence type="ECO:0000256" key="3">
    <source>
        <dbReference type="ARBA" id="ARBA00022833"/>
    </source>
</evidence>
<organism evidence="8 9">
    <name type="scientific">Molorchus minor</name>
    <dbReference type="NCBI Taxonomy" id="1323400"/>
    <lineage>
        <taxon>Eukaryota</taxon>
        <taxon>Metazoa</taxon>
        <taxon>Ecdysozoa</taxon>
        <taxon>Arthropoda</taxon>
        <taxon>Hexapoda</taxon>
        <taxon>Insecta</taxon>
        <taxon>Pterygota</taxon>
        <taxon>Neoptera</taxon>
        <taxon>Endopterygota</taxon>
        <taxon>Coleoptera</taxon>
        <taxon>Polyphaga</taxon>
        <taxon>Cucujiformia</taxon>
        <taxon>Chrysomeloidea</taxon>
        <taxon>Cerambycidae</taxon>
        <taxon>Lamiinae</taxon>
        <taxon>Monochamini</taxon>
        <taxon>Molorchus</taxon>
    </lineage>
</organism>
<feature type="transmembrane region" description="Helical" evidence="6">
    <location>
        <begin position="305"/>
        <end position="327"/>
    </location>
</feature>
<dbReference type="PROSITE" id="PS50950">
    <property type="entry name" value="ZF_THAP"/>
    <property type="match status" value="1"/>
</dbReference>
<dbReference type="SMART" id="SM00692">
    <property type="entry name" value="DM3"/>
    <property type="match status" value="1"/>
</dbReference>
<keyword evidence="9" id="KW-1185">Reference proteome</keyword>
<protein>
    <recommendedName>
        <fullName evidence="7">THAP-type domain-containing protein</fullName>
    </recommendedName>
</protein>
<sequence>MLNFYRTAWSTSNSNMFCASNCWKHENHKRVLAWPEWAAADVLTKTAKTQQKQRIMFIFFHYPVKHKERCKIWIENANKPQFCDLEEDQLRNKVICEYHFEDRWFPNSQKKRLLQGAVPTLDGDAVEDPVPEPTTCLPSQLHDVQILPANEDGTIFVLDTDAMFNRSQKVESYIYKNGVILPAEKLKYSTISKPSTKNQENMKKKNQNINPILKKEVPEYSENVLNKQVAQTITQIEDFEEQEEYETPNTNFPQKKITTRFANVKNATSKTIEKSGHSRRGQVKKPSINLKYCQPCTTQSCCFNLIFSLYILLLSLLILVRPAAFLLSFEVIEFVPMDLHVEMVLVVDGDILDIPEHA</sequence>
<keyword evidence="6" id="KW-0812">Transmembrane</keyword>
<evidence type="ECO:0000256" key="1">
    <source>
        <dbReference type="ARBA" id="ARBA00022723"/>
    </source>
</evidence>
<gene>
    <name evidence="8" type="ORF">NQ317_014115</name>
</gene>
<evidence type="ECO:0000256" key="5">
    <source>
        <dbReference type="PROSITE-ProRule" id="PRU00309"/>
    </source>
</evidence>
<keyword evidence="6" id="KW-0472">Membrane</keyword>
<keyword evidence="3" id="KW-0862">Zinc</keyword>
<keyword evidence="6" id="KW-1133">Transmembrane helix</keyword>
<reference evidence="8" key="1">
    <citation type="journal article" date="2023" name="Insect Mol. Biol.">
        <title>Genome sequencing provides insights into the evolution of gene families encoding plant cell wall-degrading enzymes in longhorned beetles.</title>
        <authorList>
            <person name="Shin N.R."/>
            <person name="Okamura Y."/>
            <person name="Kirsch R."/>
            <person name="Pauchet Y."/>
        </authorList>
    </citation>
    <scope>NUCLEOTIDE SEQUENCE</scope>
    <source>
        <strain evidence="8">MMC_N1</strain>
    </source>
</reference>
<evidence type="ECO:0000259" key="7">
    <source>
        <dbReference type="PROSITE" id="PS50950"/>
    </source>
</evidence>
<keyword evidence="4 5" id="KW-0238">DNA-binding</keyword>
<evidence type="ECO:0000313" key="8">
    <source>
        <dbReference type="EMBL" id="KAJ8979103.1"/>
    </source>
</evidence>
<dbReference type="InterPro" id="IPR006612">
    <property type="entry name" value="THAP_Znf"/>
</dbReference>
<keyword evidence="1" id="KW-0479">Metal-binding</keyword>
<evidence type="ECO:0000313" key="9">
    <source>
        <dbReference type="Proteomes" id="UP001162164"/>
    </source>
</evidence>
<keyword evidence="2 5" id="KW-0863">Zinc-finger</keyword>
<evidence type="ECO:0000256" key="2">
    <source>
        <dbReference type="ARBA" id="ARBA00022771"/>
    </source>
</evidence>
<evidence type="ECO:0000256" key="4">
    <source>
        <dbReference type="ARBA" id="ARBA00023125"/>
    </source>
</evidence>
<dbReference type="SMART" id="SM00980">
    <property type="entry name" value="THAP"/>
    <property type="match status" value="1"/>
</dbReference>
<dbReference type="Proteomes" id="UP001162164">
    <property type="component" value="Unassembled WGS sequence"/>
</dbReference>
<proteinExistence type="predicted"/>
<dbReference type="EMBL" id="JAPWTJ010000371">
    <property type="protein sequence ID" value="KAJ8979103.1"/>
    <property type="molecule type" value="Genomic_DNA"/>
</dbReference>
<comment type="caution">
    <text evidence="8">The sequence shown here is derived from an EMBL/GenBank/DDBJ whole genome shotgun (WGS) entry which is preliminary data.</text>
</comment>
<name>A0ABQ9JNB5_9CUCU</name>
<dbReference type="SUPFAM" id="SSF57716">
    <property type="entry name" value="Glucocorticoid receptor-like (DNA-binding domain)"/>
    <property type="match status" value="1"/>
</dbReference>
<evidence type="ECO:0000256" key="6">
    <source>
        <dbReference type="SAM" id="Phobius"/>
    </source>
</evidence>
<dbReference type="Pfam" id="PF05485">
    <property type="entry name" value="THAP"/>
    <property type="match status" value="1"/>
</dbReference>
<feature type="domain" description="THAP-type" evidence="7">
    <location>
        <begin position="16"/>
        <end position="122"/>
    </location>
</feature>
<accession>A0ABQ9JNB5</accession>